<gene>
    <name evidence="5" type="ORF">H4W26_000703</name>
</gene>
<proteinExistence type="predicted"/>
<dbReference type="InterPro" id="IPR000792">
    <property type="entry name" value="Tscrpt_reg_LuxR_C"/>
</dbReference>
<sequence length="985" mass="107303">MHRSDPFVGRREEIALIQRAADRARNGKAQFVMVEGLTGSGKTRLLHQAMESYPEWNERTILLDESFTAQPGSAIHHLLGADLSASAGLSGFTGTSGHAEVEDLLAAGFDAAQTLQRPYLLSVQNLHLVDEASADALWRALSLFQNGPVLVVLSTQASVRPEVQRLIQLAQASPRGTYISLQPLGLRDVSDLLEAYSSLPISDAVAARVMEETDGYPGLVEQVGLWLRRTPVGARSIDQALVHTVKSADYSGMHRDVLTRMNWLQDSDRRAVELLAAAEGSLSRSQIEAALSTTVDPAALLSTSLLSWEELTGRYAVGRRSLSRAVLSGTSEVERAGLLRSLAEVLEGEGSVRHLAEAIRLDPSLADGAQVIAELQAHARHAAKRHDFRDAFDHLMAAVSTDLDDVDSLCLLAGLAVRTDRVTALQELEPSMRALPPSTCRAGILALLMLEQSDTEAALFELESHRPEQDPGLPIYAEAVTEVSGRLLSESLRSRGAALAQDVSASLHAVLERPDGLDLVGYIWDRGYLLGLSALNTLWIQLSAERPQNIDAMIARASERLAELRGEPGVERFETALHCVRGSLLRQRGSMNDAYHDLARAAAQDDSSSYVMYARTQLALLLFSSGYWDEAAKMAERAAGAALLRREDAVSHVAYAVSLVVPAARGQVEKVRAGLERLSESEHAHGPLAAGTIDWVEACLAASQNDFRGVARNLLSMRDDSSAWWAMEPQAMSMLARALHLSGWAAMLPALLRGAESGNAVRDFQQPLTTPYLRGFERWAAGEPEQAMESLLQVLRGYDASETIRPTQPPGEGGGFRIFRAMLGLDIGALVSGYPVELARHRATALEFAVWSASVLQACGAETHLERANQLMETLRPRLLNEHPATRSHAAALLGPKQAPEPQVAEAERTAKAEPTLGADVEQALRHLSRRERQVTLLVSEGSTNREVAEQLVLSVRTVEYHVANAMTKLQVHSRREIRRLVRPR</sequence>
<dbReference type="InterPro" id="IPR016032">
    <property type="entry name" value="Sig_transdc_resp-reg_C-effctor"/>
</dbReference>
<dbReference type="CDD" id="cd06170">
    <property type="entry name" value="LuxR_C_like"/>
    <property type="match status" value="1"/>
</dbReference>
<dbReference type="InterPro" id="IPR027417">
    <property type="entry name" value="P-loop_NTPase"/>
</dbReference>
<feature type="domain" description="HTH luxR-type" evidence="4">
    <location>
        <begin position="921"/>
        <end position="985"/>
    </location>
</feature>
<name>A0ABR9J4N6_9MICC</name>
<evidence type="ECO:0000313" key="5">
    <source>
        <dbReference type="EMBL" id="MBE1513948.1"/>
    </source>
</evidence>
<dbReference type="Pfam" id="PF13191">
    <property type="entry name" value="AAA_16"/>
    <property type="match status" value="1"/>
</dbReference>
<reference evidence="5 6" key="1">
    <citation type="submission" date="2020-10" db="EMBL/GenBank/DDBJ databases">
        <title>Sequencing the genomes of 1000 actinobacteria strains.</title>
        <authorList>
            <person name="Klenk H.-P."/>
        </authorList>
    </citation>
    <scope>NUCLEOTIDE SEQUENCE [LARGE SCALE GENOMIC DNA]</scope>
    <source>
        <strain evidence="5 6">DSM 15474</strain>
    </source>
</reference>
<accession>A0ABR9J4N6</accession>
<evidence type="ECO:0000256" key="2">
    <source>
        <dbReference type="ARBA" id="ARBA00022840"/>
    </source>
</evidence>
<dbReference type="SUPFAM" id="SSF52540">
    <property type="entry name" value="P-loop containing nucleoside triphosphate hydrolases"/>
    <property type="match status" value="1"/>
</dbReference>
<dbReference type="Proteomes" id="UP000636579">
    <property type="component" value="Unassembled WGS sequence"/>
</dbReference>
<dbReference type="PROSITE" id="PS50043">
    <property type="entry name" value="HTH_LUXR_2"/>
    <property type="match status" value="1"/>
</dbReference>
<evidence type="ECO:0000313" key="6">
    <source>
        <dbReference type="Proteomes" id="UP000636579"/>
    </source>
</evidence>
<evidence type="ECO:0000256" key="1">
    <source>
        <dbReference type="ARBA" id="ARBA00022741"/>
    </source>
</evidence>
<protein>
    <submittedName>
        <fullName evidence="5">DNA-binding CsgD family transcriptional regulator</fullName>
    </submittedName>
</protein>
<dbReference type="PANTHER" id="PTHR16305:SF28">
    <property type="entry name" value="GUANYLATE CYCLASE DOMAIN-CONTAINING PROTEIN"/>
    <property type="match status" value="1"/>
</dbReference>
<feature type="region of interest" description="Disordered" evidence="3">
    <location>
        <begin position="887"/>
        <end position="915"/>
    </location>
</feature>
<dbReference type="SMART" id="SM00421">
    <property type="entry name" value="HTH_LUXR"/>
    <property type="match status" value="1"/>
</dbReference>
<dbReference type="EMBL" id="JADBEE010000001">
    <property type="protein sequence ID" value="MBE1513948.1"/>
    <property type="molecule type" value="Genomic_DNA"/>
</dbReference>
<comment type="caution">
    <text evidence="5">The sequence shown here is derived from an EMBL/GenBank/DDBJ whole genome shotgun (WGS) entry which is preliminary data.</text>
</comment>
<dbReference type="InterPro" id="IPR011990">
    <property type="entry name" value="TPR-like_helical_dom_sf"/>
</dbReference>
<dbReference type="InterPro" id="IPR041664">
    <property type="entry name" value="AAA_16"/>
</dbReference>
<dbReference type="Gene3D" id="3.40.50.300">
    <property type="entry name" value="P-loop containing nucleotide triphosphate hydrolases"/>
    <property type="match status" value="1"/>
</dbReference>
<keyword evidence="6" id="KW-1185">Reference proteome</keyword>
<keyword evidence="5" id="KW-0238">DNA-binding</keyword>
<keyword evidence="1" id="KW-0547">Nucleotide-binding</keyword>
<dbReference type="PROSITE" id="PS00622">
    <property type="entry name" value="HTH_LUXR_1"/>
    <property type="match status" value="1"/>
</dbReference>
<dbReference type="SUPFAM" id="SSF48452">
    <property type="entry name" value="TPR-like"/>
    <property type="match status" value="1"/>
</dbReference>
<dbReference type="Gene3D" id="1.10.10.10">
    <property type="entry name" value="Winged helix-like DNA-binding domain superfamily/Winged helix DNA-binding domain"/>
    <property type="match status" value="1"/>
</dbReference>
<dbReference type="PRINTS" id="PR00038">
    <property type="entry name" value="HTHLUXR"/>
</dbReference>
<evidence type="ECO:0000256" key="3">
    <source>
        <dbReference type="SAM" id="MobiDB-lite"/>
    </source>
</evidence>
<organism evidence="5 6">
    <name type="scientific">Nesterenkonia halotolerans</name>
    <dbReference type="NCBI Taxonomy" id="225325"/>
    <lineage>
        <taxon>Bacteria</taxon>
        <taxon>Bacillati</taxon>
        <taxon>Actinomycetota</taxon>
        <taxon>Actinomycetes</taxon>
        <taxon>Micrococcales</taxon>
        <taxon>Micrococcaceae</taxon>
        <taxon>Nesterenkonia</taxon>
    </lineage>
</organism>
<evidence type="ECO:0000259" key="4">
    <source>
        <dbReference type="PROSITE" id="PS50043"/>
    </source>
</evidence>
<dbReference type="GO" id="GO:0003677">
    <property type="term" value="F:DNA binding"/>
    <property type="evidence" value="ECO:0007669"/>
    <property type="project" value="UniProtKB-KW"/>
</dbReference>
<dbReference type="SUPFAM" id="SSF46894">
    <property type="entry name" value="C-terminal effector domain of the bipartite response regulators"/>
    <property type="match status" value="1"/>
</dbReference>
<dbReference type="Pfam" id="PF00196">
    <property type="entry name" value="GerE"/>
    <property type="match status" value="1"/>
</dbReference>
<dbReference type="InterPro" id="IPR036388">
    <property type="entry name" value="WH-like_DNA-bd_sf"/>
</dbReference>
<dbReference type="RefSeq" id="WP_192590762.1">
    <property type="nucleotide sequence ID" value="NZ_JADBEE010000001.1"/>
</dbReference>
<keyword evidence="2" id="KW-0067">ATP-binding</keyword>
<dbReference type="PANTHER" id="PTHR16305">
    <property type="entry name" value="TESTICULAR SOLUBLE ADENYLYL CYCLASE"/>
    <property type="match status" value="1"/>
</dbReference>